<dbReference type="AlphaFoldDB" id="R1CHB0"/>
<comment type="similarity">
    <text evidence="8">Belongs to the aspartate/glutamate racemases family.</text>
</comment>
<dbReference type="UniPathway" id="UPA00219"/>
<dbReference type="GO" id="GO:0009252">
    <property type="term" value="P:peptidoglycan biosynthetic process"/>
    <property type="evidence" value="ECO:0007669"/>
    <property type="project" value="UniProtKB-UniRule"/>
</dbReference>
<sequence length="276" mass="30611">MEIGGILMDNRPIGVFDSGIGGLTVLKEIMEQLPGEDIIYFGDTARIPYGTRSRETVIKYSFQCIKFLLSKDIKAIVVACNTASAIALQEATKAFDIPIIGVIEPGANASVLATRNNKIGVIGTSGTINSEAYQTKIRQLNKSSEVIGIPCPLFVQIVEEGWADTDVAKLAAEKYLMELKEHNVDTLVLGCTHYPILRYTLSKVMGEDVTLVNPAFETAKAVKDILKEKDLLRNDVNRKPSYQFYVSDDPEKFRRIGGNILRKEIRNIEKVDIENL</sequence>
<dbReference type="FunFam" id="3.40.50.1860:FF:000002">
    <property type="entry name" value="Glutamate racemase"/>
    <property type="match status" value="1"/>
</dbReference>
<keyword evidence="10" id="KW-1185">Reference proteome</keyword>
<dbReference type="SUPFAM" id="SSF53681">
    <property type="entry name" value="Aspartate/glutamate racemase"/>
    <property type="match status" value="2"/>
</dbReference>
<dbReference type="eggNOG" id="COG0796">
    <property type="taxonomic scope" value="Bacteria"/>
</dbReference>
<comment type="catalytic activity">
    <reaction evidence="1 8">
        <text>L-glutamate = D-glutamate</text>
        <dbReference type="Rhea" id="RHEA:12813"/>
        <dbReference type="ChEBI" id="CHEBI:29985"/>
        <dbReference type="ChEBI" id="CHEBI:29986"/>
        <dbReference type="EC" id="5.1.1.3"/>
    </reaction>
</comment>
<dbReference type="InterPro" id="IPR015942">
    <property type="entry name" value="Asp/Glu/hydantoin_racemase"/>
</dbReference>
<dbReference type="GO" id="GO:0008360">
    <property type="term" value="P:regulation of cell shape"/>
    <property type="evidence" value="ECO:0007669"/>
    <property type="project" value="UniProtKB-KW"/>
</dbReference>
<dbReference type="Proteomes" id="UP000013378">
    <property type="component" value="Unassembled WGS sequence"/>
</dbReference>
<feature type="binding site" evidence="8">
    <location>
        <begin position="81"/>
        <end position="82"/>
    </location>
    <ligand>
        <name>substrate</name>
    </ligand>
</feature>
<dbReference type="PATRIC" id="fig|1304284.3.peg.215"/>
<keyword evidence="4 8" id="KW-0573">Peptidoglycan synthesis</keyword>
<feature type="binding site" evidence="8">
    <location>
        <begin position="49"/>
        <end position="50"/>
    </location>
    <ligand>
        <name>substrate</name>
    </ligand>
</feature>
<reference evidence="9 10" key="1">
    <citation type="journal article" date="2015" name="Geomicrobiol. J.">
        <title>Caldisalinibacter kiritimatiensis gen. nov., sp. nov., a moderately thermohalophilic thiosulfate-reducing bacterium from a hypersaline microbial mat.</title>
        <authorList>
            <person name="Ben Hania W."/>
            <person name="Joseph M."/>
            <person name="Fiebig A."/>
            <person name="Bunk B."/>
            <person name="Klenk H.-P."/>
            <person name="Fardeau M.-L."/>
            <person name="Spring S."/>
        </authorList>
    </citation>
    <scope>NUCLEOTIDE SEQUENCE [LARGE SCALE GENOMIC DNA]</scope>
    <source>
        <strain evidence="9 10">L21-TH-D2</strain>
    </source>
</reference>
<evidence type="ECO:0000256" key="2">
    <source>
        <dbReference type="ARBA" id="ARBA00013090"/>
    </source>
</evidence>
<evidence type="ECO:0000256" key="5">
    <source>
        <dbReference type="ARBA" id="ARBA00023235"/>
    </source>
</evidence>
<keyword evidence="3 8" id="KW-0133">Cell shape</keyword>
<name>R1CHB0_9FIRM</name>
<dbReference type="PANTHER" id="PTHR21198:SF2">
    <property type="entry name" value="GLUTAMATE RACEMASE"/>
    <property type="match status" value="1"/>
</dbReference>
<comment type="caution">
    <text evidence="9">The sequence shown here is derived from an EMBL/GenBank/DDBJ whole genome shotgun (WGS) entry which is preliminary data.</text>
</comment>
<feature type="binding site" evidence="8">
    <location>
        <begin position="17"/>
        <end position="18"/>
    </location>
    <ligand>
        <name>substrate</name>
    </ligand>
</feature>
<evidence type="ECO:0000256" key="6">
    <source>
        <dbReference type="ARBA" id="ARBA00023316"/>
    </source>
</evidence>
<dbReference type="EC" id="5.1.1.3" evidence="2 8"/>
<evidence type="ECO:0000313" key="10">
    <source>
        <dbReference type="Proteomes" id="UP000013378"/>
    </source>
</evidence>
<dbReference type="HAMAP" id="MF_00258">
    <property type="entry name" value="Glu_racemase"/>
    <property type="match status" value="1"/>
</dbReference>
<comment type="pathway">
    <text evidence="8">Cell wall biogenesis; peptidoglycan biosynthesis.</text>
</comment>
<dbReference type="InterPro" id="IPR004391">
    <property type="entry name" value="Glu_race"/>
</dbReference>
<evidence type="ECO:0000256" key="4">
    <source>
        <dbReference type="ARBA" id="ARBA00022984"/>
    </source>
</evidence>
<evidence type="ECO:0000256" key="3">
    <source>
        <dbReference type="ARBA" id="ARBA00022960"/>
    </source>
</evidence>
<gene>
    <name evidence="8" type="primary">murI</name>
    <name evidence="9" type="ORF">L21TH_0221</name>
</gene>
<dbReference type="PROSITE" id="PS00923">
    <property type="entry name" value="ASP_GLU_RACEMASE_1"/>
    <property type="match status" value="1"/>
</dbReference>
<feature type="active site" description="Proton donor/acceptor" evidence="8">
    <location>
        <position position="191"/>
    </location>
</feature>
<accession>R1CHB0</accession>
<organism evidence="9 10">
    <name type="scientific">Caldisalinibacter kiritimatiensis</name>
    <dbReference type="NCBI Taxonomy" id="1304284"/>
    <lineage>
        <taxon>Bacteria</taxon>
        <taxon>Bacillati</taxon>
        <taxon>Bacillota</taxon>
        <taxon>Tissierellia</taxon>
        <taxon>Tissierellales</taxon>
        <taxon>Thermohalobacteraceae</taxon>
        <taxon>Caldisalinibacter</taxon>
    </lineage>
</organism>
<keyword evidence="5 8" id="KW-0413">Isomerase</keyword>
<evidence type="ECO:0000256" key="8">
    <source>
        <dbReference type="HAMAP-Rule" id="MF_00258"/>
    </source>
</evidence>
<dbReference type="Gene3D" id="3.40.50.1860">
    <property type="match status" value="2"/>
</dbReference>
<dbReference type="GO" id="GO:0071555">
    <property type="term" value="P:cell wall organization"/>
    <property type="evidence" value="ECO:0007669"/>
    <property type="project" value="UniProtKB-KW"/>
</dbReference>
<dbReference type="InterPro" id="IPR001920">
    <property type="entry name" value="Asp/Glu_race"/>
</dbReference>
<dbReference type="InterPro" id="IPR018187">
    <property type="entry name" value="Asp/Glu_racemase_AS_1"/>
</dbReference>
<dbReference type="STRING" id="1304284.L21TH_0221"/>
<comment type="function">
    <text evidence="8">Provides the (R)-glutamate required for cell wall biosynthesis.</text>
</comment>
<evidence type="ECO:0000313" key="9">
    <source>
        <dbReference type="EMBL" id="EOD01680.1"/>
    </source>
</evidence>
<protein>
    <recommendedName>
        <fullName evidence="7 8">Glutamate racemase</fullName>
        <ecNumber evidence="2 8">5.1.1.3</ecNumber>
    </recommendedName>
</protein>
<evidence type="ECO:0000256" key="7">
    <source>
        <dbReference type="ARBA" id="ARBA00070053"/>
    </source>
</evidence>
<dbReference type="GO" id="GO:0008881">
    <property type="term" value="F:glutamate racemase activity"/>
    <property type="evidence" value="ECO:0007669"/>
    <property type="project" value="UniProtKB-UniRule"/>
</dbReference>
<dbReference type="PROSITE" id="PS00924">
    <property type="entry name" value="ASP_GLU_RACEMASE_2"/>
    <property type="match status" value="1"/>
</dbReference>
<dbReference type="PANTHER" id="PTHR21198">
    <property type="entry name" value="GLUTAMATE RACEMASE"/>
    <property type="match status" value="1"/>
</dbReference>
<dbReference type="EMBL" id="ARZA01000039">
    <property type="protein sequence ID" value="EOD01680.1"/>
    <property type="molecule type" value="Genomic_DNA"/>
</dbReference>
<feature type="active site" description="Proton donor/acceptor" evidence="8">
    <location>
        <position position="80"/>
    </location>
</feature>
<evidence type="ECO:0000256" key="1">
    <source>
        <dbReference type="ARBA" id="ARBA00001602"/>
    </source>
</evidence>
<proteinExistence type="inferred from homology"/>
<dbReference type="NCBIfam" id="TIGR00067">
    <property type="entry name" value="glut_race"/>
    <property type="match status" value="1"/>
</dbReference>
<keyword evidence="6 8" id="KW-0961">Cell wall biogenesis/degradation</keyword>
<feature type="binding site" evidence="8">
    <location>
        <begin position="192"/>
        <end position="193"/>
    </location>
    <ligand>
        <name>substrate</name>
    </ligand>
</feature>
<dbReference type="Pfam" id="PF01177">
    <property type="entry name" value="Asp_Glu_race"/>
    <property type="match status" value="1"/>
</dbReference>
<dbReference type="InterPro" id="IPR033134">
    <property type="entry name" value="Asp/Glu_racemase_AS_2"/>
</dbReference>